<keyword evidence="7" id="KW-1185">Reference proteome</keyword>
<evidence type="ECO:0000256" key="2">
    <source>
        <dbReference type="ARBA" id="ARBA00024867"/>
    </source>
</evidence>
<dbReference type="SUPFAM" id="SSF52172">
    <property type="entry name" value="CheY-like"/>
    <property type="match status" value="1"/>
</dbReference>
<feature type="modified residue" description="4-aspartylphosphate" evidence="3">
    <location>
        <position position="61"/>
    </location>
</feature>
<dbReference type="GO" id="GO:0003677">
    <property type="term" value="F:DNA binding"/>
    <property type="evidence" value="ECO:0007669"/>
    <property type="project" value="UniProtKB-KW"/>
</dbReference>
<accession>A0ABV1CQA7</accession>
<dbReference type="EMBL" id="JBBNFW010000177">
    <property type="protein sequence ID" value="MEQ2413831.1"/>
    <property type="molecule type" value="Genomic_DNA"/>
</dbReference>
<proteinExistence type="predicted"/>
<evidence type="ECO:0000259" key="5">
    <source>
        <dbReference type="PROSITE" id="PS50930"/>
    </source>
</evidence>
<dbReference type="InterPro" id="IPR001789">
    <property type="entry name" value="Sig_transdc_resp-reg_receiver"/>
</dbReference>
<dbReference type="PANTHER" id="PTHR37299">
    <property type="entry name" value="TRANSCRIPTIONAL REGULATOR-RELATED"/>
    <property type="match status" value="1"/>
</dbReference>
<dbReference type="SMART" id="SM00448">
    <property type="entry name" value="REC"/>
    <property type="match status" value="1"/>
</dbReference>
<evidence type="ECO:0000259" key="4">
    <source>
        <dbReference type="PROSITE" id="PS50110"/>
    </source>
</evidence>
<organism evidence="6 7">
    <name type="scientific">Blautia acetigignens</name>
    <dbReference type="NCBI Taxonomy" id="2981783"/>
    <lineage>
        <taxon>Bacteria</taxon>
        <taxon>Bacillati</taxon>
        <taxon>Bacillota</taxon>
        <taxon>Clostridia</taxon>
        <taxon>Lachnospirales</taxon>
        <taxon>Lachnospiraceae</taxon>
        <taxon>Blautia</taxon>
    </lineage>
</organism>
<dbReference type="PROSITE" id="PS50110">
    <property type="entry name" value="RESPONSE_REGULATORY"/>
    <property type="match status" value="1"/>
</dbReference>
<dbReference type="InterPro" id="IPR011006">
    <property type="entry name" value="CheY-like_superfamily"/>
</dbReference>
<keyword evidence="3" id="KW-0597">Phosphoprotein</keyword>
<evidence type="ECO:0000313" key="6">
    <source>
        <dbReference type="EMBL" id="MEQ2413831.1"/>
    </source>
</evidence>
<dbReference type="InterPro" id="IPR007492">
    <property type="entry name" value="LytTR_DNA-bd_dom"/>
</dbReference>
<dbReference type="RefSeq" id="WP_021926143.1">
    <property type="nucleotide sequence ID" value="NZ_JBBNFW010000177.1"/>
</dbReference>
<dbReference type="InterPro" id="IPR046947">
    <property type="entry name" value="LytR-like"/>
</dbReference>
<name>A0ABV1CQA7_9FIRM</name>
<evidence type="ECO:0000256" key="1">
    <source>
        <dbReference type="ARBA" id="ARBA00018672"/>
    </source>
</evidence>
<dbReference type="Gene3D" id="3.40.50.2300">
    <property type="match status" value="1"/>
</dbReference>
<protein>
    <recommendedName>
        <fullName evidence="1">Stage 0 sporulation protein A homolog</fullName>
    </recommendedName>
</protein>
<dbReference type="Proteomes" id="UP001470752">
    <property type="component" value="Unassembled WGS sequence"/>
</dbReference>
<keyword evidence="6" id="KW-0238">DNA-binding</keyword>
<evidence type="ECO:0000313" key="7">
    <source>
        <dbReference type="Proteomes" id="UP001470752"/>
    </source>
</evidence>
<evidence type="ECO:0000256" key="3">
    <source>
        <dbReference type="PROSITE-ProRule" id="PRU00169"/>
    </source>
</evidence>
<sequence>MVKEIAICDDVEVERFVLRRQLMAYFRTTSGEAQIREFVSGESLLAEIEDGYIWPDLIFLDIYMGELNGIDTARRLRKLGVEAPIIFLTASPDFALESYEVEASGYLLKPADEEQTNALLQRLLRTDLRRRIAVKCRRQFRYPFIDDILYLESYRHTVTIHMLDGSEIVTVDKLGELEKRIDDQRFLRCHQSYLVNMEHIADVQEDFILRNKASVPIRVRGRKEVVDAYNDYFTRQSAKR</sequence>
<dbReference type="PANTHER" id="PTHR37299:SF1">
    <property type="entry name" value="STAGE 0 SPORULATION PROTEIN A HOMOLOG"/>
    <property type="match status" value="1"/>
</dbReference>
<gene>
    <name evidence="6" type="ORF">AAAX94_12490</name>
</gene>
<dbReference type="PROSITE" id="PS50930">
    <property type="entry name" value="HTH_LYTTR"/>
    <property type="match status" value="1"/>
</dbReference>
<comment type="function">
    <text evidence="2">May play the central regulatory role in sporulation. It may be an element of the effector pathway responsible for the activation of sporulation genes in response to nutritional stress. Spo0A may act in concert with spo0H (a sigma factor) to control the expression of some genes that are critical to the sporulation process.</text>
</comment>
<dbReference type="Gene3D" id="2.40.50.1020">
    <property type="entry name" value="LytTr DNA-binding domain"/>
    <property type="match status" value="1"/>
</dbReference>
<comment type="caution">
    <text evidence="6">The sequence shown here is derived from an EMBL/GenBank/DDBJ whole genome shotgun (WGS) entry which is preliminary data.</text>
</comment>
<reference evidence="6 7" key="1">
    <citation type="submission" date="2024-04" db="EMBL/GenBank/DDBJ databases">
        <title>Human intestinal bacterial collection.</title>
        <authorList>
            <person name="Pauvert C."/>
            <person name="Hitch T.C.A."/>
            <person name="Clavel T."/>
        </authorList>
    </citation>
    <scope>NUCLEOTIDE SEQUENCE [LARGE SCALE GENOMIC DNA]</scope>
    <source>
        <strain evidence="6 7">CLA-AA-H161</strain>
    </source>
</reference>
<feature type="domain" description="HTH LytTR-type" evidence="5">
    <location>
        <begin position="145"/>
        <end position="231"/>
    </location>
</feature>
<dbReference type="Pfam" id="PF00072">
    <property type="entry name" value="Response_reg"/>
    <property type="match status" value="1"/>
</dbReference>
<dbReference type="Pfam" id="PF04397">
    <property type="entry name" value="LytTR"/>
    <property type="match status" value="1"/>
</dbReference>
<feature type="domain" description="Response regulatory" evidence="4">
    <location>
        <begin position="4"/>
        <end position="124"/>
    </location>
</feature>
<dbReference type="SMART" id="SM00850">
    <property type="entry name" value="LytTR"/>
    <property type="match status" value="1"/>
</dbReference>